<comment type="caution">
    <text evidence="3">The sequence shown here is derived from an EMBL/GenBank/DDBJ whole genome shotgun (WGS) entry which is preliminary data.</text>
</comment>
<feature type="region of interest" description="Disordered" evidence="1">
    <location>
        <begin position="28"/>
        <end position="97"/>
    </location>
</feature>
<feature type="compositionally biased region" description="Gly residues" evidence="1">
    <location>
        <begin position="72"/>
        <end position="97"/>
    </location>
</feature>
<evidence type="ECO:0000256" key="1">
    <source>
        <dbReference type="SAM" id="MobiDB-lite"/>
    </source>
</evidence>
<evidence type="ECO:0000256" key="2">
    <source>
        <dbReference type="SAM" id="Phobius"/>
    </source>
</evidence>
<keyword evidence="2" id="KW-1133">Transmembrane helix</keyword>
<protein>
    <submittedName>
        <fullName evidence="3">Uncharacterized protein</fullName>
    </submittedName>
</protein>
<accession>A0A1J5PGS9</accession>
<feature type="compositionally biased region" description="Low complexity" evidence="1">
    <location>
        <begin position="45"/>
        <end position="54"/>
    </location>
</feature>
<feature type="transmembrane region" description="Helical" evidence="2">
    <location>
        <begin position="6"/>
        <end position="24"/>
    </location>
</feature>
<dbReference type="EMBL" id="MLJW01004427">
    <property type="protein sequence ID" value="OIQ69984.1"/>
    <property type="molecule type" value="Genomic_DNA"/>
</dbReference>
<name>A0A1J5PGS9_9ZZZZ</name>
<keyword evidence="2" id="KW-0472">Membrane</keyword>
<proteinExistence type="predicted"/>
<gene>
    <name evidence="3" type="ORF">GALL_484090</name>
</gene>
<keyword evidence="2" id="KW-0812">Transmembrane</keyword>
<dbReference type="AlphaFoldDB" id="A0A1J5PGS9"/>
<sequence>MTGALAALAIAVGGTSLIWFALMTRAERQRNARRTSSDGGGSDGGTYSSGDTGSHFWSWFGDDHSASDSSGHSGGSDGWGGGDSGGAGGGDGGGGGD</sequence>
<organism evidence="3">
    <name type="scientific">mine drainage metagenome</name>
    <dbReference type="NCBI Taxonomy" id="410659"/>
    <lineage>
        <taxon>unclassified sequences</taxon>
        <taxon>metagenomes</taxon>
        <taxon>ecological metagenomes</taxon>
    </lineage>
</organism>
<reference evidence="3" key="1">
    <citation type="submission" date="2016-10" db="EMBL/GenBank/DDBJ databases">
        <title>Sequence of Gallionella enrichment culture.</title>
        <authorList>
            <person name="Poehlein A."/>
            <person name="Muehling M."/>
            <person name="Daniel R."/>
        </authorList>
    </citation>
    <scope>NUCLEOTIDE SEQUENCE</scope>
</reference>
<evidence type="ECO:0000313" key="3">
    <source>
        <dbReference type="EMBL" id="OIQ69984.1"/>
    </source>
</evidence>